<name>A0A9D3WG22_9ROSI</name>
<accession>A0A9D3WG22</accession>
<evidence type="ECO:0000313" key="2">
    <source>
        <dbReference type="EMBL" id="KAH1122665.1"/>
    </source>
</evidence>
<evidence type="ECO:0000256" key="1">
    <source>
        <dbReference type="SAM" id="MobiDB-lite"/>
    </source>
</evidence>
<feature type="compositionally biased region" description="Acidic residues" evidence="1">
    <location>
        <begin position="106"/>
        <end position="117"/>
    </location>
</feature>
<dbReference type="AlphaFoldDB" id="A0A9D3WG22"/>
<sequence>MSRKRTRSFKTTTENLIVIQDKEVKERFDSIFKNQPMMLEKGFNLEIKAKANLKGPYVQGYIITHDLEILVENVHELNPTEPSEPTEPETDESLNKSETEATSVTETEEAGSEEEPNNLESIKELKISKPSEESNVDEPIEPSVDLELTFLMPTSSNTMEKSKLSIMGS</sequence>
<comment type="caution">
    <text evidence="2">The sequence shown here is derived from an EMBL/GenBank/DDBJ whole genome shotgun (WGS) entry which is preliminary data.</text>
</comment>
<proteinExistence type="predicted"/>
<dbReference type="EMBL" id="JAIQCV010000002">
    <property type="protein sequence ID" value="KAH1122665.1"/>
    <property type="molecule type" value="Genomic_DNA"/>
</dbReference>
<gene>
    <name evidence="2" type="ORF">J1N35_005825</name>
</gene>
<organism evidence="2 3">
    <name type="scientific">Gossypium stocksii</name>
    <dbReference type="NCBI Taxonomy" id="47602"/>
    <lineage>
        <taxon>Eukaryota</taxon>
        <taxon>Viridiplantae</taxon>
        <taxon>Streptophyta</taxon>
        <taxon>Embryophyta</taxon>
        <taxon>Tracheophyta</taxon>
        <taxon>Spermatophyta</taxon>
        <taxon>Magnoliopsida</taxon>
        <taxon>eudicotyledons</taxon>
        <taxon>Gunneridae</taxon>
        <taxon>Pentapetalae</taxon>
        <taxon>rosids</taxon>
        <taxon>malvids</taxon>
        <taxon>Malvales</taxon>
        <taxon>Malvaceae</taxon>
        <taxon>Malvoideae</taxon>
        <taxon>Gossypium</taxon>
    </lineage>
</organism>
<feature type="compositionally biased region" description="Basic and acidic residues" evidence="1">
    <location>
        <begin position="121"/>
        <end position="132"/>
    </location>
</feature>
<evidence type="ECO:0000313" key="3">
    <source>
        <dbReference type="Proteomes" id="UP000828251"/>
    </source>
</evidence>
<reference evidence="2 3" key="1">
    <citation type="journal article" date="2021" name="Plant Biotechnol. J.">
        <title>Multi-omics assisted identification of the key and species-specific regulatory components of drought-tolerant mechanisms in Gossypium stocksii.</title>
        <authorList>
            <person name="Yu D."/>
            <person name="Ke L."/>
            <person name="Zhang D."/>
            <person name="Wu Y."/>
            <person name="Sun Y."/>
            <person name="Mei J."/>
            <person name="Sun J."/>
            <person name="Sun Y."/>
        </authorList>
    </citation>
    <scope>NUCLEOTIDE SEQUENCE [LARGE SCALE GENOMIC DNA]</scope>
    <source>
        <strain evidence="3">cv. E1</strain>
        <tissue evidence="2">Leaf</tissue>
    </source>
</reference>
<dbReference type="Proteomes" id="UP000828251">
    <property type="component" value="Unassembled WGS sequence"/>
</dbReference>
<protein>
    <submittedName>
        <fullName evidence="2">Uncharacterized protein</fullName>
    </submittedName>
</protein>
<keyword evidence="3" id="KW-1185">Reference proteome</keyword>
<feature type="region of interest" description="Disordered" evidence="1">
    <location>
        <begin position="74"/>
        <end position="142"/>
    </location>
</feature>